<dbReference type="GO" id="GO:0005737">
    <property type="term" value="C:cytoplasm"/>
    <property type="evidence" value="ECO:0007669"/>
    <property type="project" value="TreeGrafter"/>
</dbReference>
<sequence>MKNNKSNKRMMLFSGSSYPGLTDKIAEELRINAGKVTRTKFKNGEVYVKFDESVRGADVFVVQTCCEPVSDNVIELLIMIDALKRASAGMINAVIPHYGYARQGRANSGL</sequence>
<dbReference type="InterPro" id="IPR029099">
    <property type="entry name" value="Pribosyltran_N"/>
</dbReference>
<dbReference type="GO" id="GO:0006015">
    <property type="term" value="P:5-phosphoribose 1-diphosphate biosynthetic process"/>
    <property type="evidence" value="ECO:0007669"/>
    <property type="project" value="TreeGrafter"/>
</dbReference>
<evidence type="ECO:0000256" key="7">
    <source>
        <dbReference type="ARBA" id="ARBA00022840"/>
    </source>
</evidence>
<name>X1T1U5_9ZZZZ</name>
<feature type="domain" description="Ribose-phosphate pyrophosphokinase N-terminal" evidence="10">
    <location>
        <begin position="10"/>
        <end position="106"/>
    </location>
</feature>
<dbReference type="GO" id="GO:0002189">
    <property type="term" value="C:ribose phosphate diphosphokinase complex"/>
    <property type="evidence" value="ECO:0007669"/>
    <property type="project" value="TreeGrafter"/>
</dbReference>
<dbReference type="GO" id="GO:0005524">
    <property type="term" value="F:ATP binding"/>
    <property type="evidence" value="ECO:0007669"/>
    <property type="project" value="UniProtKB-KW"/>
</dbReference>
<evidence type="ECO:0000259" key="10">
    <source>
        <dbReference type="Pfam" id="PF13793"/>
    </source>
</evidence>
<keyword evidence="8" id="KW-0460">Magnesium</keyword>
<keyword evidence="6" id="KW-0418">Kinase</keyword>
<evidence type="ECO:0000256" key="5">
    <source>
        <dbReference type="ARBA" id="ARBA00022741"/>
    </source>
</evidence>
<gene>
    <name evidence="11" type="ORF">S12H4_20216</name>
</gene>
<dbReference type="InterPro" id="IPR005946">
    <property type="entry name" value="Rib-P_diPkinase"/>
</dbReference>
<evidence type="ECO:0000256" key="8">
    <source>
        <dbReference type="ARBA" id="ARBA00022842"/>
    </source>
</evidence>
<dbReference type="AlphaFoldDB" id="X1T1U5"/>
<keyword evidence="7" id="KW-0067">ATP-binding</keyword>
<evidence type="ECO:0000256" key="2">
    <source>
        <dbReference type="ARBA" id="ARBA00022679"/>
    </source>
</evidence>
<dbReference type="GO" id="GO:0000287">
    <property type="term" value="F:magnesium ion binding"/>
    <property type="evidence" value="ECO:0007669"/>
    <property type="project" value="InterPro"/>
</dbReference>
<dbReference type="SUPFAM" id="SSF53271">
    <property type="entry name" value="PRTase-like"/>
    <property type="match status" value="1"/>
</dbReference>
<keyword evidence="2" id="KW-0808">Transferase</keyword>
<proteinExistence type="predicted"/>
<comment type="catalytic activity">
    <reaction evidence="9">
        <text>D-ribose 5-phosphate + ATP = 5-phospho-alpha-D-ribose 1-diphosphate + AMP + H(+)</text>
        <dbReference type="Rhea" id="RHEA:15609"/>
        <dbReference type="ChEBI" id="CHEBI:15378"/>
        <dbReference type="ChEBI" id="CHEBI:30616"/>
        <dbReference type="ChEBI" id="CHEBI:58017"/>
        <dbReference type="ChEBI" id="CHEBI:78346"/>
        <dbReference type="ChEBI" id="CHEBI:456215"/>
        <dbReference type="EC" id="2.7.6.1"/>
    </reaction>
</comment>
<dbReference type="NCBIfam" id="TIGR01251">
    <property type="entry name" value="ribP_PPkin"/>
    <property type="match status" value="1"/>
</dbReference>
<evidence type="ECO:0000256" key="1">
    <source>
        <dbReference type="ARBA" id="ARBA00013247"/>
    </source>
</evidence>
<dbReference type="GO" id="GO:0006164">
    <property type="term" value="P:purine nucleotide biosynthetic process"/>
    <property type="evidence" value="ECO:0007669"/>
    <property type="project" value="TreeGrafter"/>
</dbReference>
<dbReference type="GO" id="GO:0016301">
    <property type="term" value="F:kinase activity"/>
    <property type="evidence" value="ECO:0007669"/>
    <property type="project" value="UniProtKB-KW"/>
</dbReference>
<feature type="non-terminal residue" evidence="11">
    <location>
        <position position="110"/>
    </location>
</feature>
<dbReference type="FunFam" id="3.40.50.2020:FF:000007">
    <property type="entry name" value="Ribose-phosphate pyrophosphokinase"/>
    <property type="match status" value="1"/>
</dbReference>
<evidence type="ECO:0000256" key="4">
    <source>
        <dbReference type="ARBA" id="ARBA00022727"/>
    </source>
</evidence>
<evidence type="ECO:0000256" key="6">
    <source>
        <dbReference type="ARBA" id="ARBA00022777"/>
    </source>
</evidence>
<keyword evidence="4" id="KW-0545">Nucleotide biosynthesis</keyword>
<dbReference type="InterPro" id="IPR029057">
    <property type="entry name" value="PRTase-like"/>
</dbReference>
<protein>
    <recommendedName>
        <fullName evidence="1">ribose-phosphate diphosphokinase</fullName>
        <ecNumber evidence="1">2.7.6.1</ecNumber>
    </recommendedName>
</protein>
<dbReference type="GO" id="GO:0004749">
    <property type="term" value="F:ribose phosphate diphosphokinase activity"/>
    <property type="evidence" value="ECO:0007669"/>
    <property type="project" value="UniProtKB-EC"/>
</dbReference>
<keyword evidence="5" id="KW-0547">Nucleotide-binding</keyword>
<evidence type="ECO:0000256" key="3">
    <source>
        <dbReference type="ARBA" id="ARBA00022723"/>
    </source>
</evidence>
<keyword evidence="3" id="KW-0479">Metal-binding</keyword>
<dbReference type="EC" id="2.7.6.1" evidence="1"/>
<accession>X1T1U5</accession>
<dbReference type="SMART" id="SM01400">
    <property type="entry name" value="Pribosyltran_N"/>
    <property type="match status" value="1"/>
</dbReference>
<dbReference type="PANTHER" id="PTHR10210:SF41">
    <property type="entry name" value="RIBOSE-PHOSPHATE PYROPHOSPHOKINASE 1, CHLOROPLASTIC"/>
    <property type="match status" value="1"/>
</dbReference>
<dbReference type="Gene3D" id="3.40.50.2020">
    <property type="match status" value="1"/>
</dbReference>
<dbReference type="Pfam" id="PF13793">
    <property type="entry name" value="Pribosyltran_N"/>
    <property type="match status" value="1"/>
</dbReference>
<dbReference type="PANTHER" id="PTHR10210">
    <property type="entry name" value="RIBOSE-PHOSPHATE DIPHOSPHOKINASE FAMILY MEMBER"/>
    <property type="match status" value="1"/>
</dbReference>
<evidence type="ECO:0000313" key="11">
    <source>
        <dbReference type="EMBL" id="GAI73999.1"/>
    </source>
</evidence>
<dbReference type="EMBL" id="BARW01010211">
    <property type="protein sequence ID" value="GAI73999.1"/>
    <property type="molecule type" value="Genomic_DNA"/>
</dbReference>
<comment type="caution">
    <text evidence="11">The sequence shown here is derived from an EMBL/GenBank/DDBJ whole genome shotgun (WGS) entry which is preliminary data.</text>
</comment>
<evidence type="ECO:0000256" key="9">
    <source>
        <dbReference type="ARBA" id="ARBA00049535"/>
    </source>
</evidence>
<organism evidence="11">
    <name type="scientific">marine sediment metagenome</name>
    <dbReference type="NCBI Taxonomy" id="412755"/>
    <lineage>
        <taxon>unclassified sequences</taxon>
        <taxon>metagenomes</taxon>
        <taxon>ecological metagenomes</taxon>
    </lineage>
</organism>
<reference evidence="11" key="1">
    <citation type="journal article" date="2014" name="Front. Microbiol.">
        <title>High frequency of phylogenetically diverse reductive dehalogenase-homologous genes in deep subseafloor sedimentary metagenomes.</title>
        <authorList>
            <person name="Kawai M."/>
            <person name="Futagami T."/>
            <person name="Toyoda A."/>
            <person name="Takaki Y."/>
            <person name="Nishi S."/>
            <person name="Hori S."/>
            <person name="Arai W."/>
            <person name="Tsubouchi T."/>
            <person name="Morono Y."/>
            <person name="Uchiyama I."/>
            <person name="Ito T."/>
            <person name="Fujiyama A."/>
            <person name="Inagaki F."/>
            <person name="Takami H."/>
        </authorList>
    </citation>
    <scope>NUCLEOTIDE SEQUENCE</scope>
    <source>
        <strain evidence="11">Expedition CK06-06</strain>
    </source>
</reference>